<name>A0ABS7Q4R5_9ACTN</name>
<dbReference type="RefSeq" id="WP_222962292.1">
    <property type="nucleotide sequence ID" value="NZ_JAINZZ010000009.1"/>
</dbReference>
<comment type="caution">
    <text evidence="6">The sequence shown here is derived from an EMBL/GenBank/DDBJ whole genome shotgun (WGS) entry which is preliminary data.</text>
</comment>
<dbReference type="InterPro" id="IPR054418">
    <property type="entry name" value="MQNX/HUTI_composite_N"/>
</dbReference>
<evidence type="ECO:0000256" key="3">
    <source>
        <dbReference type="ARBA" id="ARBA00022833"/>
    </source>
</evidence>
<evidence type="ECO:0000313" key="7">
    <source>
        <dbReference type="Proteomes" id="UP000778578"/>
    </source>
</evidence>
<dbReference type="Gene3D" id="2.30.40.10">
    <property type="entry name" value="Urease, subunit C, domain 1"/>
    <property type="match status" value="1"/>
</dbReference>
<dbReference type="Pfam" id="PF22039">
    <property type="entry name" value="HUTI_composite_bact"/>
    <property type="match status" value="1"/>
</dbReference>
<dbReference type="EMBL" id="JAINZZ010000009">
    <property type="protein sequence ID" value="MBY8878153.1"/>
    <property type="molecule type" value="Genomic_DNA"/>
</dbReference>
<organism evidence="6 7">
    <name type="scientific">Actinacidiphila acidipaludis</name>
    <dbReference type="NCBI Taxonomy" id="2873382"/>
    <lineage>
        <taxon>Bacteria</taxon>
        <taxon>Bacillati</taxon>
        <taxon>Actinomycetota</taxon>
        <taxon>Actinomycetes</taxon>
        <taxon>Kitasatosporales</taxon>
        <taxon>Streptomycetaceae</taxon>
        <taxon>Actinacidiphila</taxon>
    </lineage>
</organism>
<feature type="domain" description="Aminodeoxyfutalosine deaminase/Imidazolonepropionase-like composite" evidence="5">
    <location>
        <begin position="22"/>
        <end position="47"/>
    </location>
</feature>
<keyword evidence="3" id="KW-0862">Zinc</keyword>
<reference evidence="6 7" key="1">
    <citation type="submission" date="2021-08" db="EMBL/GenBank/DDBJ databases">
        <title>WGS of actinomycetes from Thailand.</title>
        <authorList>
            <person name="Thawai C."/>
        </authorList>
    </citation>
    <scope>NUCLEOTIDE SEQUENCE [LARGE SCALE GENOMIC DNA]</scope>
    <source>
        <strain evidence="6 7">PLK6-54</strain>
    </source>
</reference>
<accession>A0ABS7Q4R5</accession>
<evidence type="ECO:0000256" key="2">
    <source>
        <dbReference type="ARBA" id="ARBA00022801"/>
    </source>
</evidence>
<dbReference type="SUPFAM" id="SSF51338">
    <property type="entry name" value="Composite domain of metallo-dependent hydrolases"/>
    <property type="match status" value="1"/>
</dbReference>
<evidence type="ECO:0000256" key="1">
    <source>
        <dbReference type="ARBA" id="ARBA00022723"/>
    </source>
</evidence>
<evidence type="ECO:0000256" key="4">
    <source>
        <dbReference type="SAM" id="MobiDB-lite"/>
    </source>
</evidence>
<dbReference type="InterPro" id="IPR011059">
    <property type="entry name" value="Metal-dep_hydrolase_composite"/>
</dbReference>
<feature type="region of interest" description="Disordered" evidence="4">
    <location>
        <begin position="1"/>
        <end position="21"/>
    </location>
</feature>
<keyword evidence="7" id="KW-1185">Reference proteome</keyword>
<sequence length="155" mass="15494">MLSLHAADAVEPGGGRPPVTGGAVLVDGDRIAAVGPLEELAAAHPAARVRAWTGTVRAGRAEAAPQVLAAVPAGDSRERGEAVRRAVHGLLTRGVTAVTGEIADPVVRAAVARSGLRREAASGLAAGARADLAVFAPDGSCVATILAGRLVHRRA</sequence>
<gene>
    <name evidence="6" type="ORF">K7862_11000</name>
</gene>
<evidence type="ECO:0000313" key="6">
    <source>
        <dbReference type="EMBL" id="MBY8878153.1"/>
    </source>
</evidence>
<keyword evidence="2" id="KW-0378">Hydrolase</keyword>
<proteinExistence type="predicted"/>
<keyword evidence="1" id="KW-0479">Metal-binding</keyword>
<evidence type="ECO:0000259" key="5">
    <source>
        <dbReference type="Pfam" id="PF22039"/>
    </source>
</evidence>
<protein>
    <recommendedName>
        <fullName evidence="5">Aminodeoxyfutalosine deaminase/Imidazolonepropionase-like composite domain-containing protein</fullName>
    </recommendedName>
</protein>
<dbReference type="Proteomes" id="UP000778578">
    <property type="component" value="Unassembled WGS sequence"/>
</dbReference>